<dbReference type="EMBL" id="JACRTI010000005">
    <property type="protein sequence ID" value="MBC8600804.1"/>
    <property type="molecule type" value="Genomic_DNA"/>
</dbReference>
<dbReference type="Gene3D" id="2.60.40.4270">
    <property type="entry name" value="Listeria-Bacteroides repeat domain"/>
    <property type="match status" value="4"/>
</dbReference>
<dbReference type="InterPro" id="IPR042229">
    <property type="entry name" value="Listeria/Bacterioides_rpt_sf"/>
</dbReference>
<evidence type="ECO:0000256" key="2">
    <source>
        <dbReference type="SAM" id="SignalP"/>
    </source>
</evidence>
<dbReference type="EMBL" id="QREV01000005">
    <property type="protein sequence ID" value="RDU50531.1"/>
    <property type="molecule type" value="Genomic_DNA"/>
</dbReference>
<dbReference type="GO" id="GO:0030313">
    <property type="term" value="C:cell envelope"/>
    <property type="evidence" value="ECO:0007669"/>
    <property type="project" value="UniProtKB-SubCell"/>
</dbReference>
<gene>
    <name evidence="6" type="ORF">DWU89_03655</name>
    <name evidence="5" type="ORF">H8784_03605</name>
</gene>
<evidence type="ECO:0000313" key="8">
    <source>
        <dbReference type="Proteomes" id="UP000629596"/>
    </source>
</evidence>
<protein>
    <submittedName>
        <fullName evidence="5">InlB B-repeat-containing protein</fullName>
    </submittedName>
</protein>
<keyword evidence="8" id="KW-1185">Reference proteome</keyword>
<feature type="signal peptide" evidence="2">
    <location>
        <begin position="1"/>
        <end position="31"/>
    </location>
</feature>
<evidence type="ECO:0000259" key="3">
    <source>
        <dbReference type="Pfam" id="PF13290"/>
    </source>
</evidence>
<feature type="domain" description="Bacterial repeat" evidence="4">
    <location>
        <begin position="1199"/>
        <end position="1259"/>
    </location>
</feature>
<dbReference type="Proteomes" id="UP000629596">
    <property type="component" value="Unassembled WGS sequence"/>
</dbReference>
<organism evidence="6 7">
    <name type="scientific">Parabacteroides acidifaciens</name>
    <dbReference type="NCBI Taxonomy" id="2290935"/>
    <lineage>
        <taxon>Bacteria</taxon>
        <taxon>Pseudomonadati</taxon>
        <taxon>Bacteroidota</taxon>
        <taxon>Bacteroidia</taxon>
        <taxon>Bacteroidales</taxon>
        <taxon>Tannerellaceae</taxon>
        <taxon>Parabacteroides</taxon>
    </lineage>
</organism>
<dbReference type="InterPro" id="IPR013378">
    <property type="entry name" value="InlB-like_B-rpt"/>
</dbReference>
<comment type="subcellular location">
    <subcellularLocation>
        <location evidence="1">Cell envelope</location>
    </subcellularLocation>
</comment>
<feature type="domain" description="GH29D-like beta-sandwich" evidence="3">
    <location>
        <begin position="718"/>
        <end position="770"/>
    </location>
</feature>
<reference evidence="5 8" key="2">
    <citation type="submission" date="2020-08" db="EMBL/GenBank/DDBJ databases">
        <title>Genome public.</title>
        <authorList>
            <person name="Liu C."/>
            <person name="Sun Q."/>
        </authorList>
    </citation>
    <scope>NUCLEOTIDE SEQUENCE [LARGE SCALE GENOMIC DNA]</scope>
    <source>
        <strain evidence="5 8">426_9</strain>
    </source>
</reference>
<sequence length="1340" mass="145246">MVVNSKFSFFKNTISIAALMLLLIMSQVVYAQDVTVVTDVTQLRSAVKDGKSYIKLASPDGNIELGENPLEIKDGTIILDLNGQTLSAINAANMNEAICIKVNGANANLKLKDNGNGGIYVKGRKADDKGKYSISSGDNGANASAIVLTEGSILIKGVTLNIEPGAGGKKGGSAFLGSDGKQGNATFIRSENGVKYKDIIAEGCILKQGTNIITNLDVTELKFEATSSIYYVEQVTYKLTYDTKGGENPSRILESYTIDDNDLDLPIPGKSGYNFDGWYKDDEKLSSVAPFPRATENPYLMNLIAHWDPIKYKITYHLDEGENPNDAIDVYTIESAVTLKEASKDGYRFMGWYDNANFSGNKVTTISEGSAGDKSFYAKWSQIYNLTYHANGGIMPDSYSLTYIKEDTNTPFLLPVPTPQNENYTFMGWCEKADCSDAPILELPEGSIADKVLYAKWNETYHITYHWLVPADKPTMKEMVDKTISYTKDDEVILSDSINGAYKVGGWYDNPDLTGEAKSFVIPKGTKENFHFYAKWIPVVYTIKYETYYGSFPAGITVPTEYTYESGDINLPYPVRGGYTFSGWFTDAALTKEAVSLAKGSMGNKTFYAKWTLGNVVSISQPANGKIKVTSGNLEIKNNEKVGAGIALKVTATPDSSIYSLVKLRIGDKTYTSSPVDTIMPGSDGLTISAEFADNRPAVSAPKIVTNPVSTDFIAAGESVTVTLENTDNTSTLYYSLDGSTPKLYSKPFQVSSLTTGKTIQIVAYAKKEGYKDGIATRDIVFAAGKITITFDLPKGITAVNPEGGEVVSAIATGGSFEFKLVIDKNYFESLDSLVVSVGGKNITPDSQGVYTLTGNTSNVVVKVTGITGIKHKVVLSQTANGYIYFTSDENAGSSQIVNYGDRISITARPDEGYKFFTWSDGITDNPRIVTVEKDTTIQARFVQEDPGYLVVLPTLTGVKVKPLTGYPTEVKKGGTFKFYISKDADYSESEPEVYANGEKLTVYKDVYSVYNITKNIVIAVNGIKLNEMKLDLPENVSGIHLETGKDVKDGGLTPVSMIAIRAMAPSGKTFSMWNDGKADNPRIIAAKDAGQLLPLFVEASDEPVVKVELPVLMGAGVGTVNANSDAVALGGDIQLKLVVLPQYSNSQIKVTANGDVLDTDLSLRASSETKTLFYNLKKVTKDVKIDVSGLEINNYKFSLQQTVGGTIRADKTGSLKHGTVVTLTASPVNGSIFLKWSDGNTLNPYAYTLTGDCVMSAQYGNADIPLANADIQLGDIRIYAIDNMLHVETEQPARLSVWNLGGLQIKSETLPGGHSAYQMSAGTYVVKVGEQDAVKVFIR</sequence>
<feature type="chain" id="PRO_5017706155" evidence="2">
    <location>
        <begin position="32"/>
        <end position="1340"/>
    </location>
</feature>
<comment type="caution">
    <text evidence="6">The sequence shown here is derived from an EMBL/GenBank/DDBJ whole genome shotgun (WGS) entry which is preliminary data.</text>
</comment>
<evidence type="ECO:0000313" key="6">
    <source>
        <dbReference type="EMBL" id="RDU50531.1"/>
    </source>
</evidence>
<evidence type="ECO:0000313" key="5">
    <source>
        <dbReference type="EMBL" id="MBC8600804.1"/>
    </source>
</evidence>
<dbReference type="RefSeq" id="WP_115498317.1">
    <property type="nucleotide sequence ID" value="NZ_JACRTI010000005.1"/>
</dbReference>
<feature type="domain" description="Bacterial repeat" evidence="4">
    <location>
        <begin position="893"/>
        <end position="944"/>
    </location>
</feature>
<dbReference type="InterPro" id="IPR059177">
    <property type="entry name" value="GH29D-like_dom"/>
</dbReference>
<evidence type="ECO:0000256" key="1">
    <source>
        <dbReference type="ARBA" id="ARBA00004196"/>
    </source>
</evidence>
<dbReference type="InterPro" id="IPR044060">
    <property type="entry name" value="Bacterial_rp_domain"/>
</dbReference>
<evidence type="ECO:0000259" key="4">
    <source>
        <dbReference type="Pfam" id="PF18998"/>
    </source>
</evidence>
<keyword evidence="2" id="KW-0732">Signal</keyword>
<evidence type="ECO:0000313" key="7">
    <source>
        <dbReference type="Proteomes" id="UP000256321"/>
    </source>
</evidence>
<proteinExistence type="predicted"/>
<name>A0A3D8HHX9_9BACT</name>
<dbReference type="Pfam" id="PF13290">
    <property type="entry name" value="CHB_HEX_C_1"/>
    <property type="match status" value="1"/>
</dbReference>
<accession>A0A3D8HHX9</accession>
<dbReference type="Pfam" id="PF18998">
    <property type="entry name" value="Flg_new_2"/>
    <property type="match status" value="2"/>
</dbReference>
<dbReference type="Pfam" id="PF09479">
    <property type="entry name" value="Flg_new"/>
    <property type="match status" value="5"/>
</dbReference>
<dbReference type="Proteomes" id="UP000256321">
    <property type="component" value="Unassembled WGS sequence"/>
</dbReference>
<dbReference type="NCBIfam" id="TIGR02543">
    <property type="entry name" value="List_Bact_rpt"/>
    <property type="match status" value="3"/>
</dbReference>
<reference evidence="6 7" key="1">
    <citation type="submission" date="2018-07" db="EMBL/GenBank/DDBJ databases">
        <title>Parabacteroides acidifaciens nov. sp., isolated from human feces.</title>
        <authorList>
            <person name="Wang Y.J."/>
        </authorList>
    </citation>
    <scope>NUCLEOTIDE SEQUENCE [LARGE SCALE GENOMIC DNA]</scope>
    <source>
        <strain evidence="6 7">426-9</strain>
    </source>
</reference>